<accession>A0ABN3J2Z2</accession>
<dbReference type="Pfam" id="PF00691">
    <property type="entry name" value="OmpA"/>
    <property type="match status" value="1"/>
</dbReference>
<dbReference type="PROSITE" id="PS51123">
    <property type="entry name" value="OMPA_2"/>
    <property type="match status" value="1"/>
</dbReference>
<evidence type="ECO:0000256" key="1">
    <source>
        <dbReference type="ARBA" id="ARBA00004442"/>
    </source>
</evidence>
<keyword evidence="9" id="KW-1185">Reference proteome</keyword>
<feature type="region of interest" description="Disordered" evidence="5">
    <location>
        <begin position="287"/>
        <end position="306"/>
    </location>
</feature>
<dbReference type="SUPFAM" id="SSF103088">
    <property type="entry name" value="OmpA-like"/>
    <property type="match status" value="1"/>
</dbReference>
<dbReference type="InterPro" id="IPR006664">
    <property type="entry name" value="OMP_bac"/>
</dbReference>
<dbReference type="RefSeq" id="WP_344590103.1">
    <property type="nucleotide sequence ID" value="NZ_BAAARW010000012.1"/>
</dbReference>
<evidence type="ECO:0000313" key="9">
    <source>
        <dbReference type="Proteomes" id="UP001501231"/>
    </source>
</evidence>
<dbReference type="PRINTS" id="PR01021">
    <property type="entry name" value="OMPADOMAIN"/>
</dbReference>
<dbReference type="Gene3D" id="3.30.1330.60">
    <property type="entry name" value="OmpA-like domain"/>
    <property type="match status" value="1"/>
</dbReference>
<dbReference type="InterPro" id="IPR050330">
    <property type="entry name" value="Bact_OuterMem_StrucFunc"/>
</dbReference>
<evidence type="ECO:0000259" key="7">
    <source>
        <dbReference type="PROSITE" id="PS51123"/>
    </source>
</evidence>
<feature type="chain" id="PRO_5047002309" description="OmpA-like domain-containing protein" evidence="6">
    <location>
        <begin position="33"/>
        <end position="527"/>
    </location>
</feature>
<evidence type="ECO:0000256" key="6">
    <source>
        <dbReference type="SAM" id="SignalP"/>
    </source>
</evidence>
<evidence type="ECO:0000313" key="8">
    <source>
        <dbReference type="EMBL" id="GAA2421190.1"/>
    </source>
</evidence>
<dbReference type="PROSITE" id="PS51257">
    <property type="entry name" value="PROKAR_LIPOPROTEIN"/>
    <property type="match status" value="1"/>
</dbReference>
<reference evidence="8 9" key="1">
    <citation type="journal article" date="2019" name="Int. J. Syst. Evol. Microbiol.">
        <title>The Global Catalogue of Microorganisms (GCM) 10K type strain sequencing project: providing services to taxonomists for standard genome sequencing and annotation.</title>
        <authorList>
            <consortium name="The Broad Institute Genomics Platform"/>
            <consortium name="The Broad Institute Genome Sequencing Center for Infectious Disease"/>
            <person name="Wu L."/>
            <person name="Ma J."/>
        </authorList>
    </citation>
    <scope>NUCLEOTIDE SEQUENCE [LARGE SCALE GENOMIC DNA]</scope>
    <source>
        <strain evidence="8 9">JCM 3325</strain>
    </source>
</reference>
<evidence type="ECO:0000256" key="5">
    <source>
        <dbReference type="SAM" id="MobiDB-lite"/>
    </source>
</evidence>
<dbReference type="EMBL" id="BAAARW010000012">
    <property type="protein sequence ID" value="GAA2421190.1"/>
    <property type="molecule type" value="Genomic_DNA"/>
</dbReference>
<dbReference type="PANTHER" id="PTHR30329:SF21">
    <property type="entry name" value="LIPOPROTEIN YIAD-RELATED"/>
    <property type="match status" value="1"/>
</dbReference>
<organism evidence="8 9">
    <name type="scientific">Actinomadura vinacea</name>
    <dbReference type="NCBI Taxonomy" id="115336"/>
    <lineage>
        <taxon>Bacteria</taxon>
        <taxon>Bacillati</taxon>
        <taxon>Actinomycetota</taxon>
        <taxon>Actinomycetes</taxon>
        <taxon>Streptosporangiales</taxon>
        <taxon>Thermomonosporaceae</taxon>
        <taxon>Actinomadura</taxon>
    </lineage>
</organism>
<comment type="caution">
    <text evidence="8">The sequence shown here is derived from an EMBL/GenBank/DDBJ whole genome shotgun (WGS) entry which is preliminary data.</text>
</comment>
<comment type="subcellular location">
    <subcellularLocation>
        <location evidence="1">Cell outer membrane</location>
    </subcellularLocation>
</comment>
<name>A0ABN3J2Z2_9ACTN</name>
<sequence>MRFPRTMSGKGAPAGSLVRFAAFAVSVSLVLAACGGSDDKGGGPPSGRPPGQGGGQGGGQGSTAPLQSQVIMQNGKVRVDLMALERASDKVVIARMRVVNQDAGAFSFGHTLSGLAQATPAQGVQRDPNAISAITLFDPVNSRRHFPLTDPGGKCLCTRYLGTPQLGAGQSLDLVAAFPAPPASVSKLGVLFPNAAPFLDVQAAARPGATLAVEGGQQIDPARTQTAPPRILQVSAISENATGVEEDLGDDLRVRVSSDVLFALNKADLTPRAQGILKEVAGKIDRSPGNSVKVDGYTDSSGNDGINNPLSQRRAQAVQAALQKLVTRQGVTYQAAGHGSADPVAPNESERGRSLNRRVTVSFARPRPATPPPATSAPSGNGKTVLRIQGTPPAGYVGGWPRNARVEISPLRRLSDGYATLSWTVVNDDSTALQADGVFKGLSLEEGYYEFGGNGVALEAGNVRYRVLRDAQGNGFSSSFAVMDSQTKQLAQGEALTLTAVFKIPTELPSVTVDIPGFGKAQNVPVR</sequence>
<keyword evidence="3" id="KW-0998">Cell outer membrane</keyword>
<keyword evidence="6" id="KW-0732">Signal</keyword>
<dbReference type="CDD" id="cd07185">
    <property type="entry name" value="OmpA_C-like"/>
    <property type="match status" value="1"/>
</dbReference>
<proteinExistence type="predicted"/>
<feature type="region of interest" description="Disordered" evidence="5">
    <location>
        <begin position="333"/>
        <end position="383"/>
    </location>
</feature>
<dbReference type="PANTHER" id="PTHR30329">
    <property type="entry name" value="STATOR ELEMENT OF FLAGELLAR MOTOR COMPLEX"/>
    <property type="match status" value="1"/>
</dbReference>
<evidence type="ECO:0000256" key="3">
    <source>
        <dbReference type="ARBA" id="ARBA00023237"/>
    </source>
</evidence>
<protein>
    <recommendedName>
        <fullName evidence="7">OmpA-like domain-containing protein</fullName>
    </recommendedName>
</protein>
<feature type="domain" description="OmpA-like" evidence="7">
    <location>
        <begin position="249"/>
        <end position="367"/>
    </location>
</feature>
<evidence type="ECO:0000256" key="2">
    <source>
        <dbReference type="ARBA" id="ARBA00023136"/>
    </source>
</evidence>
<gene>
    <name evidence="8" type="ORF">GCM10010191_35730</name>
</gene>
<dbReference type="Proteomes" id="UP001501231">
    <property type="component" value="Unassembled WGS sequence"/>
</dbReference>
<feature type="signal peptide" evidence="6">
    <location>
        <begin position="1"/>
        <end position="32"/>
    </location>
</feature>
<dbReference type="InterPro" id="IPR036737">
    <property type="entry name" value="OmpA-like_sf"/>
</dbReference>
<feature type="region of interest" description="Disordered" evidence="5">
    <location>
        <begin position="38"/>
        <end position="64"/>
    </location>
</feature>
<evidence type="ECO:0000256" key="4">
    <source>
        <dbReference type="PROSITE-ProRule" id="PRU00473"/>
    </source>
</evidence>
<dbReference type="InterPro" id="IPR006665">
    <property type="entry name" value="OmpA-like"/>
</dbReference>
<feature type="compositionally biased region" description="Gly residues" evidence="5">
    <location>
        <begin position="42"/>
        <end position="61"/>
    </location>
</feature>
<keyword evidence="2 4" id="KW-0472">Membrane</keyword>